<dbReference type="OrthoDB" id="10282379at2759"/>
<organism evidence="2 3">
    <name type="scientific">Umbelopsis vinacea</name>
    <dbReference type="NCBI Taxonomy" id="44442"/>
    <lineage>
        <taxon>Eukaryota</taxon>
        <taxon>Fungi</taxon>
        <taxon>Fungi incertae sedis</taxon>
        <taxon>Mucoromycota</taxon>
        <taxon>Mucoromycotina</taxon>
        <taxon>Umbelopsidomycetes</taxon>
        <taxon>Umbelopsidales</taxon>
        <taxon>Umbelopsidaceae</taxon>
        <taxon>Umbelopsis</taxon>
    </lineage>
</organism>
<proteinExistence type="predicted"/>
<dbReference type="AlphaFoldDB" id="A0A8H7PV13"/>
<comment type="caution">
    <text evidence="2">The sequence shown here is derived from an EMBL/GenBank/DDBJ whole genome shotgun (WGS) entry which is preliminary data.</text>
</comment>
<protein>
    <submittedName>
        <fullName evidence="2">Uncharacterized protein</fullName>
    </submittedName>
</protein>
<reference evidence="2" key="1">
    <citation type="submission" date="2020-12" db="EMBL/GenBank/DDBJ databases">
        <title>Metabolic potential, ecology and presence of endohyphal bacteria is reflected in genomic diversity of Mucoromycotina.</title>
        <authorList>
            <person name="Muszewska A."/>
            <person name="Okrasinska A."/>
            <person name="Steczkiewicz K."/>
            <person name="Drgas O."/>
            <person name="Orlowska M."/>
            <person name="Perlinska-Lenart U."/>
            <person name="Aleksandrzak-Piekarczyk T."/>
            <person name="Szatraj K."/>
            <person name="Zielenkiewicz U."/>
            <person name="Pilsyk S."/>
            <person name="Malc E."/>
            <person name="Mieczkowski P."/>
            <person name="Kruszewska J.S."/>
            <person name="Biernat P."/>
            <person name="Pawlowska J."/>
        </authorList>
    </citation>
    <scope>NUCLEOTIDE SEQUENCE</scope>
    <source>
        <strain evidence="2">WA0000051536</strain>
    </source>
</reference>
<accession>A0A8H7PV13</accession>
<feature type="compositionally biased region" description="Basic and acidic residues" evidence="1">
    <location>
        <begin position="48"/>
        <end position="77"/>
    </location>
</feature>
<sequence>MDKTTTVHRGRDFGTGVTSEVRQENEMKSTTSSDELRGRYQGTGVPKHMADELDNNTHLKGSKDKWPSQDDQRQENK</sequence>
<dbReference type="EMBL" id="JAEPRA010000009">
    <property type="protein sequence ID" value="KAG2180611.1"/>
    <property type="molecule type" value="Genomic_DNA"/>
</dbReference>
<feature type="region of interest" description="Disordered" evidence="1">
    <location>
        <begin position="1"/>
        <end position="77"/>
    </location>
</feature>
<gene>
    <name evidence="2" type="ORF">INT44_003615</name>
</gene>
<dbReference type="Proteomes" id="UP000612746">
    <property type="component" value="Unassembled WGS sequence"/>
</dbReference>
<feature type="compositionally biased region" description="Basic and acidic residues" evidence="1">
    <location>
        <begin position="1"/>
        <end position="12"/>
    </location>
</feature>
<name>A0A8H7PV13_9FUNG</name>
<keyword evidence="3" id="KW-1185">Reference proteome</keyword>
<evidence type="ECO:0000313" key="3">
    <source>
        <dbReference type="Proteomes" id="UP000612746"/>
    </source>
</evidence>
<evidence type="ECO:0000256" key="1">
    <source>
        <dbReference type="SAM" id="MobiDB-lite"/>
    </source>
</evidence>
<evidence type="ECO:0000313" key="2">
    <source>
        <dbReference type="EMBL" id="KAG2180611.1"/>
    </source>
</evidence>